<evidence type="ECO:0000256" key="1">
    <source>
        <dbReference type="SAM" id="MobiDB-lite"/>
    </source>
</evidence>
<dbReference type="InterPro" id="IPR006311">
    <property type="entry name" value="TAT_signal"/>
</dbReference>
<evidence type="ECO:0000313" key="3">
    <source>
        <dbReference type="Proteomes" id="UP000095455"/>
    </source>
</evidence>
<dbReference type="NCBIfam" id="TIGR01409">
    <property type="entry name" value="TAT_signal_seq"/>
    <property type="match status" value="1"/>
</dbReference>
<dbReference type="EMBL" id="CYYK01000020">
    <property type="protein sequence ID" value="CUP19528.1"/>
    <property type="molecule type" value="Genomic_DNA"/>
</dbReference>
<accession>A0A8D9P6R4</accession>
<name>A0A8D9P6R4_PARDI</name>
<comment type="caution">
    <text evidence="2">The sequence shown here is derived from an EMBL/GenBank/DDBJ whole genome shotgun (WGS) entry which is preliminary data.</text>
</comment>
<dbReference type="AlphaFoldDB" id="A0A8D9P6R4"/>
<protein>
    <recommendedName>
        <fullName evidence="4">Twin-arginine translocation signal domain-containing protein</fullName>
    </recommendedName>
</protein>
<organism evidence="2 3">
    <name type="scientific">Parabacteroides distasonis</name>
    <dbReference type="NCBI Taxonomy" id="823"/>
    <lineage>
        <taxon>Bacteria</taxon>
        <taxon>Pseudomonadati</taxon>
        <taxon>Bacteroidota</taxon>
        <taxon>Bacteroidia</taxon>
        <taxon>Bacteroidales</taxon>
        <taxon>Tannerellaceae</taxon>
        <taxon>Parabacteroides</taxon>
    </lineage>
</organism>
<evidence type="ECO:0008006" key="4">
    <source>
        <dbReference type="Google" id="ProtNLM"/>
    </source>
</evidence>
<dbReference type="InterPro" id="IPR019546">
    <property type="entry name" value="TAT_signal_bac_arc"/>
</dbReference>
<feature type="region of interest" description="Disordered" evidence="1">
    <location>
        <begin position="32"/>
        <end position="60"/>
    </location>
</feature>
<sequence>MSNNNIDRRNFLKVLSTGTAAASTGLLYGCGGDPKRQGVSQTGSYLGEVPTDKMTYRTNPHTGDKVSLLGYGCMRWPLRQKADGSGEEID</sequence>
<dbReference type="Proteomes" id="UP000095455">
    <property type="component" value="Unassembled WGS sequence"/>
</dbReference>
<gene>
    <name evidence="2" type="ORF">ERS852380_04123</name>
</gene>
<evidence type="ECO:0000313" key="2">
    <source>
        <dbReference type="EMBL" id="CUP19528.1"/>
    </source>
</evidence>
<reference evidence="2 3" key="1">
    <citation type="submission" date="2015-09" db="EMBL/GenBank/DDBJ databases">
        <authorList>
            <consortium name="Pathogen Informatics"/>
        </authorList>
    </citation>
    <scope>NUCLEOTIDE SEQUENCE [LARGE SCALE GENOMIC DNA]</scope>
    <source>
        <strain evidence="2 3">2789STDY5608822</strain>
    </source>
</reference>
<proteinExistence type="predicted"/>
<dbReference type="PROSITE" id="PS51318">
    <property type="entry name" value="TAT"/>
    <property type="match status" value="1"/>
</dbReference>